<feature type="compositionally biased region" description="Low complexity" evidence="1">
    <location>
        <begin position="146"/>
        <end position="156"/>
    </location>
</feature>
<feature type="compositionally biased region" description="Polar residues" evidence="1">
    <location>
        <begin position="135"/>
        <end position="145"/>
    </location>
</feature>
<accession>A0A4V1J5E4</accession>
<name>A0A4V1J5E4_9FUNG</name>
<dbReference type="Proteomes" id="UP000268162">
    <property type="component" value="Unassembled WGS sequence"/>
</dbReference>
<feature type="domain" description="F-box" evidence="2">
    <location>
        <begin position="174"/>
        <end position="220"/>
    </location>
</feature>
<organism evidence="3 4">
    <name type="scientific">Dimargaris cristalligena</name>
    <dbReference type="NCBI Taxonomy" id="215637"/>
    <lineage>
        <taxon>Eukaryota</taxon>
        <taxon>Fungi</taxon>
        <taxon>Fungi incertae sedis</taxon>
        <taxon>Zoopagomycota</taxon>
        <taxon>Kickxellomycotina</taxon>
        <taxon>Dimargaritomycetes</taxon>
        <taxon>Dimargaritales</taxon>
        <taxon>Dimargaritaceae</taxon>
        <taxon>Dimargaris</taxon>
    </lineage>
</organism>
<reference evidence="4" key="1">
    <citation type="journal article" date="2018" name="Nat. Microbiol.">
        <title>Leveraging single-cell genomics to expand the fungal tree of life.</title>
        <authorList>
            <person name="Ahrendt S.R."/>
            <person name="Quandt C.A."/>
            <person name="Ciobanu D."/>
            <person name="Clum A."/>
            <person name="Salamov A."/>
            <person name="Andreopoulos B."/>
            <person name="Cheng J.F."/>
            <person name="Woyke T."/>
            <person name="Pelin A."/>
            <person name="Henrissat B."/>
            <person name="Reynolds N.K."/>
            <person name="Benny G.L."/>
            <person name="Smith M.E."/>
            <person name="James T.Y."/>
            <person name="Grigoriev I.V."/>
        </authorList>
    </citation>
    <scope>NUCLEOTIDE SEQUENCE [LARGE SCALE GENOMIC DNA]</scope>
    <source>
        <strain evidence="4">RSA 468</strain>
    </source>
</reference>
<keyword evidence="4" id="KW-1185">Reference proteome</keyword>
<proteinExistence type="predicted"/>
<evidence type="ECO:0000313" key="4">
    <source>
        <dbReference type="Proteomes" id="UP000268162"/>
    </source>
</evidence>
<dbReference type="AlphaFoldDB" id="A0A4V1J5E4"/>
<dbReference type="InterPro" id="IPR001810">
    <property type="entry name" value="F-box_dom"/>
</dbReference>
<dbReference type="PROSITE" id="PS50181">
    <property type="entry name" value="FBOX"/>
    <property type="match status" value="1"/>
</dbReference>
<feature type="compositionally biased region" description="Basic and acidic residues" evidence="1">
    <location>
        <begin position="601"/>
        <end position="610"/>
    </location>
</feature>
<feature type="region of interest" description="Disordered" evidence="1">
    <location>
        <begin position="569"/>
        <end position="611"/>
    </location>
</feature>
<feature type="compositionally biased region" description="Polar residues" evidence="1">
    <location>
        <begin position="30"/>
        <end position="45"/>
    </location>
</feature>
<feature type="compositionally biased region" description="Polar residues" evidence="1">
    <location>
        <begin position="569"/>
        <end position="579"/>
    </location>
</feature>
<feature type="compositionally biased region" description="Low complexity" evidence="1">
    <location>
        <begin position="586"/>
        <end position="598"/>
    </location>
</feature>
<feature type="region of interest" description="Disordered" evidence="1">
    <location>
        <begin position="27"/>
        <end position="47"/>
    </location>
</feature>
<protein>
    <recommendedName>
        <fullName evidence="2">F-box domain-containing protein</fullName>
    </recommendedName>
</protein>
<evidence type="ECO:0000313" key="3">
    <source>
        <dbReference type="EMBL" id="RKP38769.1"/>
    </source>
</evidence>
<gene>
    <name evidence="3" type="ORF">BJ085DRAFT_39883</name>
</gene>
<sequence length="662" mass="74186">MWGNYGYHYLLTLVLATQVREIISLPQPQPRSNKSSNGSPRNQPANLRVLTRHTPRFGQRADTLRMWAIPTAPVNTVGILANEKAAIDLEEANHAGGDNTGNPVEFDNLEIYPIADNLRGQATREGFPNALGARNDSTLFPTTRPTSSVTAVSDTSSRPTLSIQSHRFGLSDTDSKLGQLPMELFNEILGKLNPDSVVELHRTCHKIMGLVECSPRIMNYAKKFVQIRAILKYPFLGLDGYDHPVLQLLPFEYDDALIKTMHQLPFVRTSTPARLANFINPGLDPIPFDLAQSLQIYTINVLDTQDHQGTGDWVYVNYLKLTTDQRIKLFPLIRFAEHQHHEQLQLGDKALAEERSFYAMYSQAYMTCVLALRTTDDLLAALGSTAHNAVDSRFIDPVTLISGWGISITQLADRVVLNRWARAVTVLLTLHEKGIASPNSVDGAFPGHFNEETRRRLHALEDTAMGHFRNRWPIDCARKMGFPNAADKLEIARIGVIRGERGVFGRTGWNLTWDWDRRWGEAPAAGNRIGQAECIDIFTGGDYMYLDLRDRNAPVMAMRVRRAYLSDILQDNNNGNTSGPREEDTTGTSGTGRPTTMGDGRGNEPGHQSDAEITLPKYFPLLSSRLTEQLIQRSQQLIEYTQLKAEDRWDAAHDSQIPDIAY</sequence>
<evidence type="ECO:0000256" key="1">
    <source>
        <dbReference type="SAM" id="MobiDB-lite"/>
    </source>
</evidence>
<evidence type="ECO:0000259" key="2">
    <source>
        <dbReference type="PROSITE" id="PS50181"/>
    </source>
</evidence>
<dbReference type="EMBL" id="ML002331">
    <property type="protein sequence ID" value="RKP38769.1"/>
    <property type="molecule type" value="Genomic_DNA"/>
</dbReference>
<feature type="region of interest" description="Disordered" evidence="1">
    <location>
        <begin position="130"/>
        <end position="156"/>
    </location>
</feature>